<dbReference type="AlphaFoldDB" id="X0VAL4"/>
<dbReference type="InterPro" id="IPR036188">
    <property type="entry name" value="FAD/NAD-bd_sf"/>
</dbReference>
<sequence>IRDQCSWVHATHPQEATEKAKDLVRMAVARAITLEPLKELSFEVKQQGLVIGGGLSGIVAAHSLAQQGFNVYLVEKTGELGGNLRDLHYTLEGVTPKEYLSALIKELEANDKVTVYKNTEVVDYSGHVGNFKSRISCGGKEIELEHGIVIVATGGEEYKPEEYHYGKSDRIITQRELEDKIARGNGELKELKEVAMIQCVGSREKPNQYCSRVCCSQAVKNAIRLKEINPEIKVFVLYRDVRAYSFKELYYRKAREMGVNFIRYEAEA</sequence>
<accession>X0VAL4</accession>
<feature type="non-terminal residue" evidence="7">
    <location>
        <position position="268"/>
    </location>
</feature>
<reference evidence="7" key="1">
    <citation type="journal article" date="2014" name="Front. Microbiol.">
        <title>High frequency of phylogenetically diverse reductive dehalogenase-homologous genes in deep subseafloor sedimentary metagenomes.</title>
        <authorList>
            <person name="Kawai M."/>
            <person name="Futagami T."/>
            <person name="Toyoda A."/>
            <person name="Takaki Y."/>
            <person name="Nishi S."/>
            <person name="Hori S."/>
            <person name="Arai W."/>
            <person name="Tsubouchi T."/>
            <person name="Morono Y."/>
            <person name="Uchiyama I."/>
            <person name="Ito T."/>
            <person name="Fujiyama A."/>
            <person name="Inagaki F."/>
            <person name="Takami H."/>
        </authorList>
    </citation>
    <scope>NUCLEOTIDE SEQUENCE</scope>
    <source>
        <strain evidence="7">Expedition CK06-06</strain>
    </source>
</reference>
<dbReference type="InterPro" id="IPR023753">
    <property type="entry name" value="FAD/NAD-binding_dom"/>
</dbReference>
<name>X0VAL4_9ZZZZ</name>
<comment type="caution">
    <text evidence="7">The sequence shown here is derived from an EMBL/GenBank/DDBJ whole genome shotgun (WGS) entry which is preliminary data.</text>
</comment>
<keyword evidence="2" id="KW-0479">Metal-binding</keyword>
<proteinExistence type="predicted"/>
<dbReference type="Pfam" id="PF07992">
    <property type="entry name" value="Pyr_redox_2"/>
    <property type="match status" value="1"/>
</dbReference>
<organism evidence="7">
    <name type="scientific">marine sediment metagenome</name>
    <dbReference type="NCBI Taxonomy" id="412755"/>
    <lineage>
        <taxon>unclassified sequences</taxon>
        <taxon>metagenomes</taxon>
        <taxon>ecological metagenomes</taxon>
    </lineage>
</organism>
<dbReference type="PANTHER" id="PTHR43498:SF1">
    <property type="entry name" value="COB--COM HETERODISULFIDE REDUCTASE IRON-SULFUR SUBUNIT A"/>
    <property type="match status" value="1"/>
</dbReference>
<feature type="domain" description="FAD/NAD(P)-binding" evidence="6">
    <location>
        <begin position="49"/>
        <end position="177"/>
    </location>
</feature>
<protein>
    <recommendedName>
        <fullName evidence="6">FAD/NAD(P)-binding domain-containing protein</fullName>
    </recommendedName>
</protein>
<evidence type="ECO:0000256" key="5">
    <source>
        <dbReference type="ARBA" id="ARBA00023014"/>
    </source>
</evidence>
<evidence type="ECO:0000256" key="1">
    <source>
        <dbReference type="ARBA" id="ARBA00022485"/>
    </source>
</evidence>
<evidence type="ECO:0000313" key="7">
    <source>
        <dbReference type="EMBL" id="GAG08372.1"/>
    </source>
</evidence>
<keyword evidence="3" id="KW-0560">Oxidoreductase</keyword>
<keyword evidence="1" id="KW-0004">4Fe-4S</keyword>
<keyword evidence="4" id="KW-0408">Iron</keyword>
<dbReference type="EMBL" id="BARS01024480">
    <property type="protein sequence ID" value="GAG08372.1"/>
    <property type="molecule type" value="Genomic_DNA"/>
</dbReference>
<gene>
    <name evidence="7" type="ORF">S01H1_38851</name>
</gene>
<evidence type="ECO:0000259" key="6">
    <source>
        <dbReference type="Pfam" id="PF07992"/>
    </source>
</evidence>
<evidence type="ECO:0000256" key="3">
    <source>
        <dbReference type="ARBA" id="ARBA00023002"/>
    </source>
</evidence>
<dbReference type="PANTHER" id="PTHR43498">
    <property type="entry name" value="FERREDOXIN:COB-COM HETERODISULFIDE REDUCTASE SUBUNIT A"/>
    <property type="match status" value="1"/>
</dbReference>
<evidence type="ECO:0000256" key="4">
    <source>
        <dbReference type="ARBA" id="ARBA00023004"/>
    </source>
</evidence>
<dbReference type="InterPro" id="IPR039650">
    <property type="entry name" value="HdrA-like"/>
</dbReference>
<dbReference type="GO" id="GO:0051539">
    <property type="term" value="F:4 iron, 4 sulfur cluster binding"/>
    <property type="evidence" value="ECO:0007669"/>
    <property type="project" value="UniProtKB-KW"/>
</dbReference>
<dbReference type="GO" id="GO:0046872">
    <property type="term" value="F:metal ion binding"/>
    <property type="evidence" value="ECO:0007669"/>
    <property type="project" value="UniProtKB-KW"/>
</dbReference>
<dbReference type="Gene3D" id="3.50.50.60">
    <property type="entry name" value="FAD/NAD(P)-binding domain"/>
    <property type="match status" value="1"/>
</dbReference>
<feature type="non-terminal residue" evidence="7">
    <location>
        <position position="1"/>
    </location>
</feature>
<evidence type="ECO:0000256" key="2">
    <source>
        <dbReference type="ARBA" id="ARBA00022723"/>
    </source>
</evidence>
<dbReference type="SUPFAM" id="SSF51971">
    <property type="entry name" value="Nucleotide-binding domain"/>
    <property type="match status" value="1"/>
</dbReference>
<dbReference type="GO" id="GO:0016491">
    <property type="term" value="F:oxidoreductase activity"/>
    <property type="evidence" value="ECO:0007669"/>
    <property type="project" value="UniProtKB-KW"/>
</dbReference>
<keyword evidence="5" id="KW-0411">Iron-sulfur</keyword>